<keyword evidence="1" id="KW-0812">Transmembrane</keyword>
<keyword evidence="1" id="KW-0472">Membrane</keyword>
<accession>A0A857JSE2</accession>
<feature type="transmembrane region" description="Helical" evidence="1">
    <location>
        <begin position="7"/>
        <end position="27"/>
    </location>
</feature>
<dbReference type="OrthoDB" id="6019428at2"/>
<organism evidence="2 3">
    <name type="scientific">Paraglaciecola mesophila</name>
    <dbReference type="NCBI Taxonomy" id="197222"/>
    <lineage>
        <taxon>Bacteria</taxon>
        <taxon>Pseudomonadati</taxon>
        <taxon>Pseudomonadota</taxon>
        <taxon>Gammaproteobacteria</taxon>
        <taxon>Alteromonadales</taxon>
        <taxon>Alteromonadaceae</taxon>
        <taxon>Paraglaciecola</taxon>
    </lineage>
</organism>
<keyword evidence="3" id="KW-1185">Reference proteome</keyword>
<evidence type="ECO:0000313" key="2">
    <source>
        <dbReference type="EMBL" id="QHJ13484.1"/>
    </source>
</evidence>
<evidence type="ECO:0000313" key="3">
    <source>
        <dbReference type="Proteomes" id="UP000464524"/>
    </source>
</evidence>
<dbReference type="AlphaFoldDB" id="A0A857JSE2"/>
<name>A0A857JSE2_9ALTE</name>
<dbReference type="KEGG" id="pmes:FX988_03745"/>
<dbReference type="NCBIfam" id="TIGR02532">
    <property type="entry name" value="IV_pilin_GFxxxE"/>
    <property type="match status" value="1"/>
</dbReference>
<evidence type="ECO:0008006" key="4">
    <source>
        <dbReference type="Google" id="ProtNLM"/>
    </source>
</evidence>
<proteinExistence type="predicted"/>
<sequence length="554" mass="61925">MKIHSGFSLLEVLIATAIMLFGVAGYVQLQAHYIKLDHTLNLRQQALTLANKKLHDLRRFSVLHASAGQTSYQDIHTDTGGEIAAGAIDLNLWQSQAQTIPFELHWQVKNMYFVDTNNDDLPDTWLPEGDENLPQTLPVIAPKKSLRISVAWQDQSGDTLSVAINSQITPIPFARSQHVINSNMGIARRLQVLFEPTNNDIDFLHRLTSEQAVQSTTPTIDVVNSKVAIEIEQNRVELILPEYEKVQVDNQLVVGCECRLSPSGLGKTPAMPVLQGGRFVTQQGREVIKGKGVAQPEQHTRCEQCCNDHHDTSETVNTENYYRLESGRAHEHYNRISANLFIKAINEGDEYQEVCRFKQVDGFYHMASDLVSLSITEFDVHHFELPSNRDAYTDYIKQLLAAHIQSRTSPAPLSGRGIQLPLGQFQLAAYGVYMERLYSNDIAYLDTLIEDGNEDWFSLVPFYDVNVTLLADWHSSDNQSVNILQQAIQTVENVGQDYYASYQRGLIETLMQGQSSVKAQMSGSNSGLVGHAPLSPFEVLNVSEGSGIEVDVQP</sequence>
<evidence type="ECO:0000256" key="1">
    <source>
        <dbReference type="SAM" id="Phobius"/>
    </source>
</evidence>
<dbReference type="EMBL" id="CP047656">
    <property type="protein sequence ID" value="QHJ13484.1"/>
    <property type="molecule type" value="Genomic_DNA"/>
</dbReference>
<gene>
    <name evidence="2" type="ORF">FX988_03745</name>
</gene>
<dbReference type="Proteomes" id="UP000464524">
    <property type="component" value="Chromosome"/>
</dbReference>
<protein>
    <recommendedName>
        <fullName evidence="4">Prepilin-type N-terminal cleavage/methylation domain-containing protein</fullName>
    </recommendedName>
</protein>
<dbReference type="Pfam" id="PF07963">
    <property type="entry name" value="N_methyl"/>
    <property type="match status" value="1"/>
</dbReference>
<dbReference type="RefSeq" id="WP_160181568.1">
    <property type="nucleotide sequence ID" value="NZ_CP047656.1"/>
</dbReference>
<keyword evidence="1" id="KW-1133">Transmembrane helix</keyword>
<dbReference type="InterPro" id="IPR012902">
    <property type="entry name" value="N_methyl_site"/>
</dbReference>
<reference evidence="2 3" key="1">
    <citation type="submission" date="2019-12" db="EMBL/GenBank/DDBJ databases">
        <title>Genome sequencing and assembly of endphytes of Porphyra tenera.</title>
        <authorList>
            <person name="Park J.M."/>
            <person name="Shin R."/>
            <person name="Jo S.H."/>
        </authorList>
    </citation>
    <scope>NUCLEOTIDE SEQUENCE [LARGE SCALE GENOMIC DNA]</scope>
    <source>
        <strain evidence="2 3">GPM4</strain>
    </source>
</reference>